<sequence length="944" mass="108251">MMLYSYTERLALTGFLNALLNEWKEYEKNKQEITITSSEGTLVLSLLHDSLVQRFSFKWPARIRDKSTEKNIGFQQVVAFICNHPSIQNSYSQHQINAFKEQVFASEQHMADVMFHRKSETSIDGFIAAEQSLIGGHNLHPASKAHQGWSQQQAQQFSPDYADEFALHWYFVKKELIAGESAYTQDINPEDSLCELLLQSYQDAGIEQSVPIGFVPYPVHPHQAEVLANNDAIQQYFDQGSIIDLKSQGRAWRATSSTRALWQSESRWMLKFSLAVKLTNSIRHLSPIELSRGVLFQQVSNELAGAEFKQRFPQFNVLQEPAWCGLKDVSGELLLDSLFCWRENLYLTGKETTVTLATMTQESQDGKNPIVNLVSELAQDRNISTSIASKIWFEHFLENVIKPVAVARSDYGLVLLAHQQNLLVTLAGHLPVGGAFRDCQGTGYTDTALKRFPLLAANPPAYFVESEAVNEYFSYYLILNSLNSVVAALSIQLSDNDSQGLLRISQQFFNQLSQHSFCDRSFYSYLLTSEQLKIKGNFFCFLGIDNETELKDPSKIYQGIINPYRLLKDEKTRLTYKPILFNVADPAEQKTGLNLIFKQSGKHLTIESNWQQWRLEWHVSGEGCHQLCKPNQTQSQMSPYSETVSAGLVTNSKMSPKQWFNVLEYYFSGLISPTIEEKQSLNQCLFIDQQVWEDLTDVEVPNWANILSGQVILKRNHFFQFAGVWTKSQPSSLSEITDEQFIEADNGSYHPIRPAQPEGAWYQRYIYPLQRVISFKCIDADRDLTIFNDWHNTPNISRMWELAGDLETHRNYINKQTHDEHTMAVVGYFDGVPFGYFEVYWAAEDRLGPYYDCQPYDRGVHMLVGNKLFLGHKNFVNWAAAILHACFVDEDKTLHIMGEPRADNHHVVRITKNIGMVKLKEFDFPHKRSALMCCERNRFFNSFI</sequence>
<dbReference type="Proteomes" id="UP001366060">
    <property type="component" value="Unassembled WGS sequence"/>
</dbReference>
<dbReference type="EMBL" id="JBAKBA010000033">
    <property type="protein sequence ID" value="MEL0660116.1"/>
    <property type="molecule type" value="Genomic_DNA"/>
</dbReference>
<dbReference type="RefSeq" id="WP_341628602.1">
    <property type="nucleotide sequence ID" value="NZ_JBAKBA010000033.1"/>
</dbReference>
<comment type="pathway">
    <text evidence="1">Siderophore biosynthesis.</text>
</comment>
<keyword evidence="4" id="KW-0808">Transferase</keyword>
<gene>
    <name evidence="4" type="ORF">V6255_13320</name>
</gene>
<dbReference type="SUPFAM" id="SSF55729">
    <property type="entry name" value="Acyl-CoA N-acyltransferases (Nat)"/>
    <property type="match status" value="1"/>
</dbReference>
<dbReference type="Gene3D" id="3.40.630.30">
    <property type="match status" value="1"/>
</dbReference>
<dbReference type="Pfam" id="PF06276">
    <property type="entry name" value="FhuF"/>
    <property type="match status" value="1"/>
</dbReference>
<evidence type="ECO:0000256" key="2">
    <source>
        <dbReference type="ARBA" id="ARBA00007832"/>
    </source>
</evidence>
<organism evidence="4 5">
    <name type="scientific">Psychromonas arctica</name>
    <dbReference type="NCBI Taxonomy" id="168275"/>
    <lineage>
        <taxon>Bacteria</taxon>
        <taxon>Pseudomonadati</taxon>
        <taxon>Pseudomonadota</taxon>
        <taxon>Gammaproteobacteria</taxon>
        <taxon>Alteromonadales</taxon>
        <taxon>Psychromonadaceae</taxon>
        <taxon>Psychromonas</taxon>
    </lineage>
</organism>
<feature type="domain" description="Acyltransferase MbtK/IucB-like conserved" evidence="3">
    <location>
        <begin position="776"/>
        <end position="823"/>
    </location>
</feature>
<evidence type="ECO:0000313" key="5">
    <source>
        <dbReference type="Proteomes" id="UP001366060"/>
    </source>
</evidence>
<comment type="caution">
    <text evidence="4">The sequence shown here is derived from an EMBL/GenBank/DDBJ whole genome shotgun (WGS) entry which is preliminary data.</text>
</comment>
<evidence type="ECO:0000259" key="3">
    <source>
        <dbReference type="SMART" id="SM01006"/>
    </source>
</evidence>
<dbReference type="GO" id="GO:0016746">
    <property type="term" value="F:acyltransferase activity"/>
    <property type="evidence" value="ECO:0007669"/>
    <property type="project" value="UniProtKB-KW"/>
</dbReference>
<dbReference type="Gene3D" id="1.10.510.40">
    <property type="match status" value="1"/>
</dbReference>
<evidence type="ECO:0000313" key="4">
    <source>
        <dbReference type="EMBL" id="MEL0660116.1"/>
    </source>
</evidence>
<name>A0ABU9HEE9_9GAMM</name>
<accession>A0ABU9HEE9</accession>
<dbReference type="EC" id="2.3.1.-" evidence="4"/>
<dbReference type="Pfam" id="PF04183">
    <property type="entry name" value="IucA_IucC"/>
    <property type="match status" value="1"/>
</dbReference>
<dbReference type="SMART" id="SM01006">
    <property type="entry name" value="AlcB"/>
    <property type="match status" value="1"/>
</dbReference>
<reference evidence="4 5" key="1">
    <citation type="submission" date="2024-02" db="EMBL/GenBank/DDBJ databases">
        <title>Bacteria isolated from the canopy kelp, Nereocystis luetkeana.</title>
        <authorList>
            <person name="Pfister C.A."/>
            <person name="Younker I.T."/>
            <person name="Light S.H."/>
        </authorList>
    </citation>
    <scope>NUCLEOTIDE SEQUENCE [LARGE SCALE GENOMIC DNA]</scope>
    <source>
        <strain evidence="4 5">TI.2.07</strain>
    </source>
</reference>
<dbReference type="PANTHER" id="PTHR34384:SF5">
    <property type="entry name" value="L-2,3-DIAMINOPROPANOATE--CITRATE LIGASE"/>
    <property type="match status" value="1"/>
</dbReference>
<dbReference type="InterPro" id="IPR019432">
    <property type="entry name" value="Acyltransferase_MbtK/IucB-like"/>
</dbReference>
<keyword evidence="5" id="KW-1185">Reference proteome</keyword>
<dbReference type="InterPro" id="IPR016181">
    <property type="entry name" value="Acyl_CoA_acyltransferase"/>
</dbReference>
<dbReference type="Pfam" id="PF13523">
    <property type="entry name" value="Acetyltransf_8"/>
    <property type="match status" value="1"/>
</dbReference>
<dbReference type="PANTHER" id="PTHR34384">
    <property type="entry name" value="L-2,3-DIAMINOPROPANOATE--CITRATE LIGASE"/>
    <property type="match status" value="1"/>
</dbReference>
<dbReference type="InterPro" id="IPR022770">
    <property type="entry name" value="IucA/IucC-like_C"/>
</dbReference>
<dbReference type="InterPro" id="IPR007310">
    <property type="entry name" value="Aerobactin_biosyn_IucA/IucC_N"/>
</dbReference>
<protein>
    <submittedName>
        <fullName evidence="4">GNAT family N-acetyltransferase</fullName>
        <ecNumber evidence="4">2.3.1.-</ecNumber>
    </submittedName>
</protein>
<evidence type="ECO:0000256" key="1">
    <source>
        <dbReference type="ARBA" id="ARBA00004924"/>
    </source>
</evidence>
<dbReference type="InterPro" id="IPR037455">
    <property type="entry name" value="LucA/IucC-like"/>
</dbReference>
<proteinExistence type="inferred from homology"/>
<keyword evidence="4" id="KW-0012">Acyltransferase</keyword>
<comment type="similarity">
    <text evidence="2">Belongs to the IucA/IucC family.</text>
</comment>